<reference evidence="1" key="1">
    <citation type="submission" date="2023-05" db="EMBL/GenBank/DDBJ databases">
        <title>Nepenthes gracilis genome sequencing.</title>
        <authorList>
            <person name="Fukushima K."/>
        </authorList>
    </citation>
    <scope>NUCLEOTIDE SEQUENCE</scope>
    <source>
        <strain evidence="1">SING2019-196</strain>
    </source>
</reference>
<dbReference type="InterPro" id="IPR051710">
    <property type="entry name" value="Phosphatase_SH3-domain"/>
</dbReference>
<dbReference type="Proteomes" id="UP001279734">
    <property type="component" value="Unassembled WGS sequence"/>
</dbReference>
<dbReference type="InterPro" id="IPR029033">
    <property type="entry name" value="His_PPase_superfam"/>
</dbReference>
<dbReference type="InterPro" id="IPR013078">
    <property type="entry name" value="His_Pase_superF_clade-1"/>
</dbReference>
<dbReference type="EMBL" id="BSYO01000023">
    <property type="protein sequence ID" value="GMH21651.1"/>
    <property type="molecule type" value="Genomic_DNA"/>
</dbReference>
<dbReference type="PANTHER" id="PTHR16469">
    <property type="entry name" value="UBIQUITIN-ASSOCIATED AND SH3 DOMAIN-CONTAINING BA-RELATED"/>
    <property type="match status" value="1"/>
</dbReference>
<dbReference type="CDD" id="cd07067">
    <property type="entry name" value="HP_PGM_like"/>
    <property type="match status" value="1"/>
</dbReference>
<dbReference type="AlphaFoldDB" id="A0AAD3T4D5"/>
<proteinExistence type="predicted"/>
<dbReference type="SUPFAM" id="SSF53254">
    <property type="entry name" value="Phosphoglycerate mutase-like"/>
    <property type="match status" value="1"/>
</dbReference>
<evidence type="ECO:0000313" key="2">
    <source>
        <dbReference type="Proteomes" id="UP001279734"/>
    </source>
</evidence>
<evidence type="ECO:0000313" key="1">
    <source>
        <dbReference type="EMBL" id="GMH21651.1"/>
    </source>
</evidence>
<sequence length="213" mass="23470">MESGVTNPDGFHQNLIVMRHGHRLDNFDESWEKKAERPWDPPLTEKGCDTAFAVGSQLKKLSLPIHRIFVSPFLRCVQTASNVVAALCSADDNEPAEGIDPSRVKVSIEFGLCEVLNNYAIRPKVAPTNGDLGFNLSELEALLPAGTVDQTLDRVYQEGTEVFRVGYCAYSHAARRIQFGKNKSFTAGSFQLLDIGPHECSICFEAPQKSDGI</sequence>
<dbReference type="Pfam" id="PF00300">
    <property type="entry name" value="His_Phos_1"/>
    <property type="match status" value="1"/>
</dbReference>
<gene>
    <name evidence="1" type="ORF">Nepgr_023493</name>
</gene>
<comment type="caution">
    <text evidence="1">The sequence shown here is derived from an EMBL/GenBank/DDBJ whole genome shotgun (WGS) entry which is preliminary data.</text>
</comment>
<accession>A0AAD3T4D5</accession>
<name>A0AAD3T4D5_NEPGR</name>
<dbReference type="PANTHER" id="PTHR16469:SF27">
    <property type="entry name" value="UBIQUITIN-ASSOCIATED AND SH3 DOMAIN-CONTAINING BA-RELATED"/>
    <property type="match status" value="1"/>
</dbReference>
<dbReference type="Gene3D" id="3.40.50.1240">
    <property type="entry name" value="Phosphoglycerate mutase-like"/>
    <property type="match status" value="1"/>
</dbReference>
<keyword evidence="2" id="KW-1185">Reference proteome</keyword>
<protein>
    <submittedName>
        <fullName evidence="1">Uncharacterized protein</fullName>
    </submittedName>
</protein>
<organism evidence="1 2">
    <name type="scientific">Nepenthes gracilis</name>
    <name type="common">Slender pitcher plant</name>
    <dbReference type="NCBI Taxonomy" id="150966"/>
    <lineage>
        <taxon>Eukaryota</taxon>
        <taxon>Viridiplantae</taxon>
        <taxon>Streptophyta</taxon>
        <taxon>Embryophyta</taxon>
        <taxon>Tracheophyta</taxon>
        <taxon>Spermatophyta</taxon>
        <taxon>Magnoliopsida</taxon>
        <taxon>eudicotyledons</taxon>
        <taxon>Gunneridae</taxon>
        <taxon>Pentapetalae</taxon>
        <taxon>Caryophyllales</taxon>
        <taxon>Nepenthaceae</taxon>
        <taxon>Nepenthes</taxon>
    </lineage>
</organism>